<dbReference type="InterPro" id="IPR013685">
    <property type="entry name" value="POTRA_FtsQ_type"/>
</dbReference>
<dbReference type="EMBL" id="NRHC01000016">
    <property type="protein sequence ID" value="RIY34122.1"/>
    <property type="molecule type" value="Genomic_DNA"/>
</dbReference>
<dbReference type="GO" id="GO:0016020">
    <property type="term" value="C:membrane"/>
    <property type="evidence" value="ECO:0007669"/>
    <property type="project" value="UniProtKB-SubCell"/>
</dbReference>
<dbReference type="Pfam" id="PF03799">
    <property type="entry name" value="FtsQ_DivIB_C"/>
    <property type="match status" value="1"/>
</dbReference>
<gene>
    <name evidence="10" type="ORF">CKF54_01415</name>
</gene>
<evidence type="ECO:0000256" key="3">
    <source>
        <dbReference type="ARBA" id="ARBA00022519"/>
    </source>
</evidence>
<keyword evidence="5" id="KW-0812">Transmembrane</keyword>
<evidence type="ECO:0000256" key="6">
    <source>
        <dbReference type="ARBA" id="ARBA00022989"/>
    </source>
</evidence>
<dbReference type="PROSITE" id="PS51779">
    <property type="entry name" value="POTRA"/>
    <property type="match status" value="1"/>
</dbReference>
<keyword evidence="7" id="KW-0472">Membrane</keyword>
<evidence type="ECO:0000313" key="10">
    <source>
        <dbReference type="EMBL" id="RIY34122.1"/>
    </source>
</evidence>
<evidence type="ECO:0000256" key="8">
    <source>
        <dbReference type="ARBA" id="ARBA00023306"/>
    </source>
</evidence>
<evidence type="ECO:0000256" key="1">
    <source>
        <dbReference type="ARBA" id="ARBA00004370"/>
    </source>
</evidence>
<sequence>MRSLLKSKLFYLSLLLLLALGILVTQSSRVSSFFATNPMNKFQINNNLQFTESEDILKAINSSDNEDKGYFKFNTKNLVDTLKKYSWIDFILVNKVWPQTVNIRLVEYKPYAIWTDGLKVGYITDKGKLFFSPKQQEVNSELENKNTTMQSLDLNTDKIQEGIPILISNEYYIQTALNYWYQIKDDLENSNLQIKEIRVDSSDAWQILLSNGILLNLDSIDINASIRRFLLAAEQIKVPQGYLVSYVDLRYNNGVSIKFIPEGQAKTSLISSLIPGKGGENLYNANFTSEPVKGDYKDDLN</sequence>
<dbReference type="AlphaFoldDB" id="A0A3A1Y7A9"/>
<dbReference type="PANTHER" id="PTHR35851">
    <property type="entry name" value="CELL DIVISION PROTEIN FTSQ"/>
    <property type="match status" value="1"/>
</dbReference>
<dbReference type="Proteomes" id="UP000265691">
    <property type="component" value="Unassembled WGS sequence"/>
</dbReference>
<keyword evidence="3" id="KW-0997">Cell inner membrane</keyword>
<keyword evidence="8" id="KW-0131">Cell cycle</keyword>
<keyword evidence="2" id="KW-1003">Cell membrane</keyword>
<dbReference type="Gene3D" id="3.40.50.11690">
    <property type="entry name" value="Cell division protein FtsQ/DivIB"/>
    <property type="match status" value="1"/>
</dbReference>
<evidence type="ECO:0000256" key="4">
    <source>
        <dbReference type="ARBA" id="ARBA00022618"/>
    </source>
</evidence>
<dbReference type="PANTHER" id="PTHR35851:SF1">
    <property type="entry name" value="CELL DIVISION PROTEIN FTSQ"/>
    <property type="match status" value="1"/>
</dbReference>
<dbReference type="InterPro" id="IPR005548">
    <property type="entry name" value="Cell_div_FtsQ/DivIB_C"/>
</dbReference>
<dbReference type="GO" id="GO:0090529">
    <property type="term" value="P:cell septum assembly"/>
    <property type="evidence" value="ECO:0007669"/>
    <property type="project" value="InterPro"/>
</dbReference>
<keyword evidence="6" id="KW-1133">Transmembrane helix</keyword>
<dbReference type="RefSeq" id="WP_119524503.1">
    <property type="nucleotide sequence ID" value="NZ_NRHC01000016.1"/>
</dbReference>
<evidence type="ECO:0000256" key="5">
    <source>
        <dbReference type="ARBA" id="ARBA00022692"/>
    </source>
</evidence>
<dbReference type="InterPro" id="IPR034746">
    <property type="entry name" value="POTRA"/>
</dbReference>
<keyword evidence="4" id="KW-0132">Cell division</keyword>
<comment type="subcellular location">
    <subcellularLocation>
        <location evidence="1">Membrane</location>
    </subcellularLocation>
</comment>
<accession>A0A3A1Y7A9</accession>
<dbReference type="InterPro" id="IPR045335">
    <property type="entry name" value="FtsQ_C_sf"/>
</dbReference>
<comment type="caution">
    <text evidence="10">The sequence shown here is derived from an EMBL/GenBank/DDBJ whole genome shotgun (WGS) entry which is preliminary data.</text>
</comment>
<reference evidence="10 11" key="1">
    <citation type="submission" date="2017-08" db="EMBL/GenBank/DDBJ databases">
        <title>Reclassification of Bisgaard taxon 37 and 44.</title>
        <authorList>
            <person name="Christensen H."/>
        </authorList>
    </citation>
    <scope>NUCLEOTIDE SEQUENCE [LARGE SCALE GENOMIC DNA]</scope>
    <source>
        <strain evidence="10 11">B96_3</strain>
    </source>
</reference>
<dbReference type="Gene3D" id="3.10.20.310">
    <property type="entry name" value="membrane protein fhac"/>
    <property type="match status" value="1"/>
</dbReference>
<proteinExistence type="predicted"/>
<protein>
    <recommendedName>
        <fullName evidence="9">POTRA domain-containing protein</fullName>
    </recommendedName>
</protein>
<evidence type="ECO:0000313" key="11">
    <source>
        <dbReference type="Proteomes" id="UP000265691"/>
    </source>
</evidence>
<dbReference type="Pfam" id="PF08478">
    <property type="entry name" value="POTRA_1"/>
    <property type="match status" value="1"/>
</dbReference>
<keyword evidence="11" id="KW-1185">Reference proteome</keyword>
<dbReference type="InterPro" id="IPR026579">
    <property type="entry name" value="FtsQ"/>
</dbReference>
<organism evidence="10 11">
    <name type="scientific">Psittacicella hinzii</name>
    <dbReference type="NCBI Taxonomy" id="2028575"/>
    <lineage>
        <taxon>Bacteria</taxon>
        <taxon>Pseudomonadati</taxon>
        <taxon>Pseudomonadota</taxon>
        <taxon>Gammaproteobacteria</taxon>
        <taxon>Pasteurellales</taxon>
        <taxon>Psittacicellaceae</taxon>
        <taxon>Psittacicella</taxon>
    </lineage>
</organism>
<name>A0A3A1Y7A9_9GAMM</name>
<dbReference type="OrthoDB" id="9790370at2"/>
<evidence type="ECO:0000256" key="2">
    <source>
        <dbReference type="ARBA" id="ARBA00022475"/>
    </source>
</evidence>
<evidence type="ECO:0000259" key="9">
    <source>
        <dbReference type="PROSITE" id="PS51779"/>
    </source>
</evidence>
<evidence type="ECO:0000256" key="7">
    <source>
        <dbReference type="ARBA" id="ARBA00023136"/>
    </source>
</evidence>
<feature type="domain" description="POTRA" evidence="9">
    <location>
        <begin position="37"/>
        <end position="108"/>
    </location>
</feature>